<name>A0A9J6H7F5_HAELO</name>
<dbReference type="OrthoDB" id="7594129at2759"/>
<dbReference type="Proteomes" id="UP000821853">
    <property type="component" value="Unassembled WGS sequence"/>
</dbReference>
<dbReference type="AlphaFoldDB" id="A0A9J6H7F5"/>
<dbReference type="EMBL" id="JABSTR010000439">
    <property type="protein sequence ID" value="KAH9382832.1"/>
    <property type="molecule type" value="Genomic_DNA"/>
</dbReference>
<organism evidence="1 2">
    <name type="scientific">Haemaphysalis longicornis</name>
    <name type="common">Bush tick</name>
    <dbReference type="NCBI Taxonomy" id="44386"/>
    <lineage>
        <taxon>Eukaryota</taxon>
        <taxon>Metazoa</taxon>
        <taxon>Ecdysozoa</taxon>
        <taxon>Arthropoda</taxon>
        <taxon>Chelicerata</taxon>
        <taxon>Arachnida</taxon>
        <taxon>Acari</taxon>
        <taxon>Parasitiformes</taxon>
        <taxon>Ixodida</taxon>
        <taxon>Ixodoidea</taxon>
        <taxon>Ixodidae</taxon>
        <taxon>Haemaphysalinae</taxon>
        <taxon>Haemaphysalis</taxon>
    </lineage>
</organism>
<reference evidence="1 2" key="1">
    <citation type="journal article" date="2020" name="Cell">
        <title>Large-Scale Comparative Analyses of Tick Genomes Elucidate Their Genetic Diversity and Vector Capacities.</title>
        <authorList>
            <consortium name="Tick Genome and Microbiome Consortium (TIGMIC)"/>
            <person name="Jia N."/>
            <person name="Wang J."/>
            <person name="Shi W."/>
            <person name="Du L."/>
            <person name="Sun Y."/>
            <person name="Zhan W."/>
            <person name="Jiang J.F."/>
            <person name="Wang Q."/>
            <person name="Zhang B."/>
            <person name="Ji P."/>
            <person name="Bell-Sakyi L."/>
            <person name="Cui X.M."/>
            <person name="Yuan T.T."/>
            <person name="Jiang B.G."/>
            <person name="Yang W.F."/>
            <person name="Lam T.T."/>
            <person name="Chang Q.C."/>
            <person name="Ding S.J."/>
            <person name="Wang X.J."/>
            <person name="Zhu J.G."/>
            <person name="Ruan X.D."/>
            <person name="Zhao L."/>
            <person name="Wei J.T."/>
            <person name="Ye R.Z."/>
            <person name="Que T.C."/>
            <person name="Du C.H."/>
            <person name="Zhou Y.H."/>
            <person name="Cheng J.X."/>
            <person name="Dai P.F."/>
            <person name="Guo W.B."/>
            <person name="Han X.H."/>
            <person name="Huang E.J."/>
            <person name="Li L.F."/>
            <person name="Wei W."/>
            <person name="Gao Y.C."/>
            <person name="Liu J.Z."/>
            <person name="Shao H.Z."/>
            <person name="Wang X."/>
            <person name="Wang C.C."/>
            <person name="Yang T.C."/>
            <person name="Huo Q.B."/>
            <person name="Li W."/>
            <person name="Chen H.Y."/>
            <person name="Chen S.E."/>
            <person name="Zhou L.G."/>
            <person name="Ni X.B."/>
            <person name="Tian J.H."/>
            <person name="Sheng Y."/>
            <person name="Liu T."/>
            <person name="Pan Y.S."/>
            <person name="Xia L.Y."/>
            <person name="Li J."/>
            <person name="Zhao F."/>
            <person name="Cao W.C."/>
        </authorList>
    </citation>
    <scope>NUCLEOTIDE SEQUENCE [LARGE SCALE GENOMIC DNA]</scope>
    <source>
        <strain evidence="1">HaeL-2018</strain>
    </source>
</reference>
<gene>
    <name evidence="1" type="ORF">HPB48_023394</name>
</gene>
<evidence type="ECO:0000313" key="1">
    <source>
        <dbReference type="EMBL" id="KAH9382832.1"/>
    </source>
</evidence>
<comment type="caution">
    <text evidence="1">The sequence shown here is derived from an EMBL/GenBank/DDBJ whole genome shotgun (WGS) entry which is preliminary data.</text>
</comment>
<protein>
    <submittedName>
        <fullName evidence="1">Uncharacterized protein</fullName>
    </submittedName>
</protein>
<accession>A0A9J6H7F5</accession>
<dbReference type="VEuPathDB" id="VectorBase:HLOH_050526"/>
<evidence type="ECO:0000313" key="2">
    <source>
        <dbReference type="Proteomes" id="UP000821853"/>
    </source>
</evidence>
<sequence>MLSLYSLLKPPQFGNCTTTGNKQASAVTSADLRNIYSDSSSQRPAKSDQPKEKLDGLIEEGSWECGDLFDFDDSYATVVDCIVYDVPGFVSRKVGSCTSCASCKEALAGKKGIVNVPEADLVNCKTKKGWLTHPNMRLPRSFQMHRRAFCKTC</sequence>
<keyword evidence="2" id="KW-1185">Reference proteome</keyword>
<proteinExistence type="predicted"/>